<protein>
    <recommendedName>
        <fullName evidence="3">Reverse transcriptase domain-containing protein</fullName>
    </recommendedName>
</protein>
<evidence type="ECO:0000313" key="1">
    <source>
        <dbReference type="EMBL" id="KNE93703.1"/>
    </source>
</evidence>
<name>A0A0L0V331_9BASI</name>
<evidence type="ECO:0000313" key="2">
    <source>
        <dbReference type="Proteomes" id="UP000054564"/>
    </source>
</evidence>
<comment type="caution">
    <text evidence="1">The sequence shown here is derived from an EMBL/GenBank/DDBJ whole genome shotgun (WGS) entry which is preliminary data.</text>
</comment>
<dbReference type="InterPro" id="IPR052055">
    <property type="entry name" value="Hepadnavirus_pol/RT"/>
</dbReference>
<dbReference type="Proteomes" id="UP000054564">
    <property type="component" value="Unassembled WGS sequence"/>
</dbReference>
<accession>A0A0L0V331</accession>
<organism evidence="1 2">
    <name type="scientific">Puccinia striiformis f. sp. tritici PST-78</name>
    <dbReference type="NCBI Taxonomy" id="1165861"/>
    <lineage>
        <taxon>Eukaryota</taxon>
        <taxon>Fungi</taxon>
        <taxon>Dikarya</taxon>
        <taxon>Basidiomycota</taxon>
        <taxon>Pucciniomycotina</taxon>
        <taxon>Pucciniomycetes</taxon>
        <taxon>Pucciniales</taxon>
        <taxon>Pucciniaceae</taxon>
        <taxon>Puccinia</taxon>
    </lineage>
</organism>
<keyword evidence="2" id="KW-1185">Reference proteome</keyword>
<proteinExistence type="predicted"/>
<sequence>MKIKQWKYLLVKDFGGNFLVDIRITFGGVAGCGSFGRPADAWKLIMKAEFKLVNVFRWVDDNLFVKLKSDEVSMKEVIDLSNDLGVMTNKQKGSPFSNEQKFIGFVWDGIAKTVRLPDGKIEQRISQLMPFLIEDDKFSYAQVEILVAKVLGGEEGKTAYATRRSIGFRNLDRNIRIV</sequence>
<dbReference type="PANTHER" id="PTHR33050:SF7">
    <property type="entry name" value="RIBONUCLEASE H"/>
    <property type="match status" value="1"/>
</dbReference>
<dbReference type="EMBL" id="AJIL01000132">
    <property type="protein sequence ID" value="KNE93703.1"/>
    <property type="molecule type" value="Genomic_DNA"/>
</dbReference>
<dbReference type="STRING" id="1165861.A0A0L0V331"/>
<evidence type="ECO:0008006" key="3">
    <source>
        <dbReference type="Google" id="ProtNLM"/>
    </source>
</evidence>
<gene>
    <name evidence="1" type="ORF">PSTG_12984</name>
</gene>
<reference evidence="2" key="1">
    <citation type="submission" date="2014-03" db="EMBL/GenBank/DDBJ databases">
        <title>The Genome Sequence of Puccinia striiformis f. sp. tritici PST-78.</title>
        <authorList>
            <consortium name="The Broad Institute Genome Sequencing Platform"/>
            <person name="Cuomo C."/>
            <person name="Hulbert S."/>
            <person name="Chen X."/>
            <person name="Walker B."/>
            <person name="Young S.K."/>
            <person name="Zeng Q."/>
            <person name="Gargeya S."/>
            <person name="Fitzgerald M."/>
            <person name="Haas B."/>
            <person name="Abouelleil A."/>
            <person name="Alvarado L."/>
            <person name="Arachchi H.M."/>
            <person name="Berlin A.M."/>
            <person name="Chapman S.B."/>
            <person name="Goldberg J."/>
            <person name="Griggs A."/>
            <person name="Gujja S."/>
            <person name="Hansen M."/>
            <person name="Howarth C."/>
            <person name="Imamovic A."/>
            <person name="Larimer J."/>
            <person name="McCowan C."/>
            <person name="Montmayeur A."/>
            <person name="Murphy C."/>
            <person name="Neiman D."/>
            <person name="Pearson M."/>
            <person name="Priest M."/>
            <person name="Roberts A."/>
            <person name="Saif S."/>
            <person name="Shea T."/>
            <person name="Sisk P."/>
            <person name="Sykes S."/>
            <person name="Wortman J."/>
            <person name="Nusbaum C."/>
            <person name="Birren B."/>
        </authorList>
    </citation>
    <scope>NUCLEOTIDE SEQUENCE [LARGE SCALE GENOMIC DNA]</scope>
    <source>
        <strain evidence="2">race PST-78</strain>
    </source>
</reference>
<dbReference type="AlphaFoldDB" id="A0A0L0V331"/>
<dbReference type="PANTHER" id="PTHR33050">
    <property type="entry name" value="REVERSE TRANSCRIPTASE DOMAIN-CONTAINING PROTEIN"/>
    <property type="match status" value="1"/>
</dbReference>